<dbReference type="PANTHER" id="PTHR24413">
    <property type="entry name" value="SPECKLE-TYPE POZ PROTEIN"/>
    <property type="match status" value="1"/>
</dbReference>
<dbReference type="SMART" id="SM00225">
    <property type="entry name" value="BTB"/>
    <property type="match status" value="1"/>
</dbReference>
<organism evidence="2 3">
    <name type="scientific">Microctonus hyperodae</name>
    <name type="common">Parasitoid wasp</name>
    <dbReference type="NCBI Taxonomy" id="165561"/>
    <lineage>
        <taxon>Eukaryota</taxon>
        <taxon>Metazoa</taxon>
        <taxon>Ecdysozoa</taxon>
        <taxon>Arthropoda</taxon>
        <taxon>Hexapoda</taxon>
        <taxon>Insecta</taxon>
        <taxon>Pterygota</taxon>
        <taxon>Neoptera</taxon>
        <taxon>Endopterygota</taxon>
        <taxon>Hymenoptera</taxon>
        <taxon>Apocrita</taxon>
        <taxon>Ichneumonoidea</taxon>
        <taxon>Braconidae</taxon>
        <taxon>Euphorinae</taxon>
        <taxon>Microctonus</taxon>
    </lineage>
</organism>
<proteinExistence type="predicted"/>
<evidence type="ECO:0000313" key="2">
    <source>
        <dbReference type="EMBL" id="KAK0161716.1"/>
    </source>
</evidence>
<dbReference type="Pfam" id="PF00651">
    <property type="entry name" value="BTB"/>
    <property type="match status" value="1"/>
</dbReference>
<evidence type="ECO:0000313" key="3">
    <source>
        <dbReference type="Proteomes" id="UP001168972"/>
    </source>
</evidence>
<sequence>MSQKEIRIKHEWQLDYNVKKTFGCTSGIKMEYSNSFESDLIPNVEFEIFCCISSNEKCYVVLSKTPYEPVNATIVIEFKERKISVQRYVDCWLDTYTQKFEFQNILQDVRQHYISSAIHFQCHILWHANSDEPKPQELNGLCKRFENFFNLPDLKDATIVIDEKEIPVHKIILAAHSPVFLAMFKADMTESVNKIIVINDIDFDIIKKVIRFIYTGVLDPTLDVNALLSILEVANKYEIMSLKKLCEERLIEDMTTDNVLKILERASLYGVPQMMETLTSFMVKKKLQIVALEDFADLYCRKPELLLEFIICSIATQD</sequence>
<dbReference type="SUPFAM" id="SSF54695">
    <property type="entry name" value="POZ domain"/>
    <property type="match status" value="1"/>
</dbReference>
<protein>
    <recommendedName>
        <fullName evidence="1">BTB domain-containing protein</fullName>
    </recommendedName>
</protein>
<gene>
    <name evidence="2" type="ORF">PV327_008134</name>
</gene>
<reference evidence="2" key="2">
    <citation type="submission" date="2023-03" db="EMBL/GenBank/DDBJ databases">
        <authorList>
            <person name="Inwood S.N."/>
            <person name="Skelly J.G."/>
            <person name="Guhlin J."/>
            <person name="Harrop T.W.R."/>
            <person name="Goldson S.G."/>
            <person name="Dearden P.K."/>
        </authorList>
    </citation>
    <scope>NUCLEOTIDE SEQUENCE</scope>
    <source>
        <strain evidence="2">Lincoln</strain>
        <tissue evidence="2">Whole body</tissue>
    </source>
</reference>
<keyword evidence="3" id="KW-1185">Reference proteome</keyword>
<comment type="caution">
    <text evidence="2">The sequence shown here is derived from an EMBL/GenBank/DDBJ whole genome shotgun (WGS) entry which is preliminary data.</text>
</comment>
<dbReference type="CDD" id="cd18186">
    <property type="entry name" value="BTB_POZ_ZBTB_KLHL-like"/>
    <property type="match status" value="1"/>
</dbReference>
<dbReference type="PROSITE" id="PS50097">
    <property type="entry name" value="BTB"/>
    <property type="match status" value="1"/>
</dbReference>
<feature type="domain" description="BTB" evidence="1">
    <location>
        <begin position="155"/>
        <end position="222"/>
    </location>
</feature>
<dbReference type="Gene3D" id="3.30.710.10">
    <property type="entry name" value="Potassium Channel Kv1.1, Chain A"/>
    <property type="match status" value="1"/>
</dbReference>
<evidence type="ECO:0000259" key="1">
    <source>
        <dbReference type="PROSITE" id="PS50097"/>
    </source>
</evidence>
<reference evidence="2" key="1">
    <citation type="journal article" date="2023" name="bioRxiv">
        <title>Scaffold-level genome assemblies of two parasitoid biocontrol wasps reveal the parthenogenesis mechanism and an associated novel virus.</title>
        <authorList>
            <person name="Inwood S."/>
            <person name="Skelly J."/>
            <person name="Guhlin J."/>
            <person name="Harrop T."/>
            <person name="Goldson S."/>
            <person name="Dearden P."/>
        </authorList>
    </citation>
    <scope>NUCLEOTIDE SEQUENCE</scope>
    <source>
        <strain evidence="2">Lincoln</strain>
        <tissue evidence="2">Whole body</tissue>
    </source>
</reference>
<accession>A0AA39F2I4</accession>
<dbReference type="Proteomes" id="UP001168972">
    <property type="component" value="Unassembled WGS sequence"/>
</dbReference>
<name>A0AA39F2I4_MICHY</name>
<dbReference type="InterPro" id="IPR000210">
    <property type="entry name" value="BTB/POZ_dom"/>
</dbReference>
<dbReference type="AlphaFoldDB" id="A0AA39F2I4"/>
<dbReference type="EMBL" id="JAQQBR010001834">
    <property type="protein sequence ID" value="KAK0161716.1"/>
    <property type="molecule type" value="Genomic_DNA"/>
</dbReference>
<dbReference type="InterPro" id="IPR011333">
    <property type="entry name" value="SKP1/BTB/POZ_sf"/>
</dbReference>